<reference evidence="2" key="1">
    <citation type="submission" date="2021-11" db="EMBL/GenBank/DDBJ databases">
        <title>Streptomyces corallinus and Kineosporia corallina sp. nov., two new coral-derived marine actinobacteria.</title>
        <authorList>
            <person name="Buangrab K."/>
            <person name="Sutthacheep M."/>
            <person name="Yeemin T."/>
            <person name="Harunari E."/>
            <person name="Igarashi Y."/>
            <person name="Sripreechasak P."/>
            <person name="Kanchanasin P."/>
            <person name="Tanasupawat S."/>
            <person name="Phongsopitanun W."/>
        </authorList>
    </citation>
    <scope>NUCLEOTIDE SEQUENCE</scope>
    <source>
        <strain evidence="2">JCM 31032</strain>
    </source>
</reference>
<dbReference type="GO" id="GO:0003677">
    <property type="term" value="F:DNA binding"/>
    <property type="evidence" value="ECO:0007669"/>
    <property type="project" value="InterPro"/>
</dbReference>
<organism evidence="2 3">
    <name type="scientific">Kineosporia babensis</name>
    <dbReference type="NCBI Taxonomy" id="499548"/>
    <lineage>
        <taxon>Bacteria</taxon>
        <taxon>Bacillati</taxon>
        <taxon>Actinomycetota</taxon>
        <taxon>Actinomycetes</taxon>
        <taxon>Kineosporiales</taxon>
        <taxon>Kineosporiaceae</taxon>
        <taxon>Kineosporia</taxon>
    </lineage>
</organism>
<dbReference type="Pfam" id="PF13560">
    <property type="entry name" value="HTH_31"/>
    <property type="match status" value="1"/>
</dbReference>
<gene>
    <name evidence="2" type="ORF">LR394_06630</name>
</gene>
<dbReference type="Proteomes" id="UP001138997">
    <property type="component" value="Unassembled WGS sequence"/>
</dbReference>
<dbReference type="SUPFAM" id="SSF47413">
    <property type="entry name" value="lambda repressor-like DNA-binding domains"/>
    <property type="match status" value="1"/>
</dbReference>
<dbReference type="InterPro" id="IPR001387">
    <property type="entry name" value="Cro/C1-type_HTH"/>
</dbReference>
<feature type="domain" description="HTH cro/C1-type" evidence="1">
    <location>
        <begin position="6"/>
        <end position="82"/>
    </location>
</feature>
<protein>
    <submittedName>
        <fullName evidence="2">Helix-turn-helix transcriptional regulator</fullName>
    </submittedName>
</protein>
<dbReference type="SMART" id="SM00530">
    <property type="entry name" value="HTH_XRE"/>
    <property type="match status" value="1"/>
</dbReference>
<evidence type="ECO:0000259" key="1">
    <source>
        <dbReference type="SMART" id="SM00530"/>
    </source>
</evidence>
<proteinExistence type="predicted"/>
<dbReference type="InterPro" id="IPR041413">
    <property type="entry name" value="MLTR_LBD"/>
</dbReference>
<comment type="caution">
    <text evidence="2">The sequence shown here is derived from an EMBL/GenBank/DDBJ whole genome shotgun (WGS) entry which is preliminary data.</text>
</comment>
<dbReference type="Pfam" id="PF17765">
    <property type="entry name" value="MLTR_LBD"/>
    <property type="match status" value="1"/>
</dbReference>
<dbReference type="PANTHER" id="PTHR35010">
    <property type="entry name" value="BLL4672 PROTEIN-RELATED"/>
    <property type="match status" value="1"/>
</dbReference>
<keyword evidence="3" id="KW-1185">Reference proteome</keyword>
<accession>A0A9X1NBA0</accession>
<evidence type="ECO:0000313" key="2">
    <source>
        <dbReference type="EMBL" id="MCD5310564.1"/>
    </source>
</evidence>
<evidence type="ECO:0000313" key="3">
    <source>
        <dbReference type="Proteomes" id="UP001138997"/>
    </source>
</evidence>
<dbReference type="PANTHER" id="PTHR35010:SF2">
    <property type="entry name" value="BLL4672 PROTEIN"/>
    <property type="match status" value="1"/>
</dbReference>
<dbReference type="InterPro" id="IPR010982">
    <property type="entry name" value="Lambda_DNA-bd_dom_sf"/>
</dbReference>
<dbReference type="AlphaFoldDB" id="A0A9X1NBA0"/>
<dbReference type="CDD" id="cd00093">
    <property type="entry name" value="HTH_XRE"/>
    <property type="match status" value="1"/>
</dbReference>
<dbReference type="RefSeq" id="WP_231439548.1">
    <property type="nucleotide sequence ID" value="NZ_JAJOMB010000003.1"/>
</dbReference>
<name>A0A9X1NBA0_9ACTN</name>
<sequence>MDIKQDVRQFLVSRRARITPKQAGIPTYGRRRVSGLRRSEVAQLTGISEDYYVQLERGDLSGVSEGVLHALAGALRMDEAERSHLFDLARQPAAFPRRPLRPGIQQMVDAIRTPAFVRNSCLDLIAVNNLARILYAPLLANETPPKPANFARFCFLDPQAQDFYPDWETAADATVALMRTEAGRDPHGTHGLVQEIADQSEPFRRRWAQHEVVLHHTGVKDLQHPAVGQFRLAFEALPLPADPGLTLAIYTSTPESRSAQALEALLTLTA</sequence>
<dbReference type="Gene3D" id="1.10.260.40">
    <property type="entry name" value="lambda repressor-like DNA-binding domains"/>
    <property type="match status" value="1"/>
</dbReference>
<dbReference type="EMBL" id="JAJOMB010000003">
    <property type="protein sequence ID" value="MCD5310564.1"/>
    <property type="molecule type" value="Genomic_DNA"/>
</dbReference>
<dbReference type="Gene3D" id="3.30.450.180">
    <property type="match status" value="1"/>
</dbReference>